<dbReference type="EMBL" id="JABFTP020000185">
    <property type="protein sequence ID" value="KAL3288185.1"/>
    <property type="molecule type" value="Genomic_DNA"/>
</dbReference>
<feature type="region of interest" description="Disordered" evidence="1">
    <location>
        <begin position="507"/>
        <end position="531"/>
    </location>
</feature>
<gene>
    <name evidence="2" type="ORF">HHI36_002635</name>
</gene>
<dbReference type="Gene3D" id="3.80.10.10">
    <property type="entry name" value="Ribonuclease Inhibitor"/>
    <property type="match status" value="1"/>
</dbReference>
<dbReference type="InterPro" id="IPR052394">
    <property type="entry name" value="LRR-containing"/>
</dbReference>
<reference evidence="2 3" key="1">
    <citation type="journal article" date="2021" name="BMC Biol.">
        <title>Horizontally acquired antibacterial genes associated with adaptive radiation of ladybird beetles.</title>
        <authorList>
            <person name="Li H.S."/>
            <person name="Tang X.F."/>
            <person name="Huang Y.H."/>
            <person name="Xu Z.Y."/>
            <person name="Chen M.L."/>
            <person name="Du X.Y."/>
            <person name="Qiu B.Y."/>
            <person name="Chen P.T."/>
            <person name="Zhang W."/>
            <person name="Slipinski A."/>
            <person name="Escalona H.E."/>
            <person name="Waterhouse R.M."/>
            <person name="Zwick A."/>
            <person name="Pang H."/>
        </authorList>
    </citation>
    <scope>NUCLEOTIDE SEQUENCE [LARGE SCALE GENOMIC DNA]</scope>
    <source>
        <strain evidence="2">SYSU2018</strain>
    </source>
</reference>
<dbReference type="Proteomes" id="UP001516400">
    <property type="component" value="Unassembled WGS sequence"/>
</dbReference>
<dbReference type="PANTHER" id="PTHR24114:SF2">
    <property type="entry name" value="F-BOX DOMAIN-CONTAINING PROTEIN-RELATED"/>
    <property type="match status" value="1"/>
</dbReference>
<dbReference type="SMART" id="SM00368">
    <property type="entry name" value="LRR_RI"/>
    <property type="match status" value="5"/>
</dbReference>
<feature type="compositionally biased region" description="Basic and acidic residues" evidence="1">
    <location>
        <begin position="508"/>
        <end position="518"/>
    </location>
</feature>
<sequence length="531" mass="61179">MELKGSKSKSKSQSHMMLSPIDYAIDTSKLASELAEVYFKDPKCTIVNNRIPHTMNKNTYKQYEASNETLALESEQNRNIHAENLGWNVSHPPTLTDCCVVSLSRHFEKLRLLNEVPCENRTYLLEILPTDIPLEITIPLIDYEHYWERRYEAEFGTITYLRRIDWNWKCLYLERYLRKIVEFAQPQYRDEFEMDEILTHLEPYIQTLRVTQLQFWNPPLTMDKEDIPEVYPDDHIDFAPIFAKCQKIDEFDLVFGMNNVAENFDWRMFKVSVDDCLRLGTAILQLKLLKILRIHRSQIEDLHCQALVKGLVQNTTLIELELGHCKIGDQGALCIAKLIEVHPTLQNLILHDNLIGGIGGEGIGFALLQEGSCPLVSLDLRLNPLGHRGALGLMRSLVRGTKPEKINLACCQFEDMTSYIFGCMLKVNKSLTWIDVSNNWFGEFGGENLIVGLALNESVKWLDVRETYLTPEQFAAVKHLLRRNNKEVDSDDESEVELAIVEGTKPTVKFEEPQKKEEGEEETVNTEQIID</sequence>
<dbReference type="AlphaFoldDB" id="A0ABD2PCM5"/>
<dbReference type="SUPFAM" id="SSF52047">
    <property type="entry name" value="RNI-like"/>
    <property type="match status" value="1"/>
</dbReference>
<organism evidence="2 3">
    <name type="scientific">Cryptolaemus montrouzieri</name>
    <dbReference type="NCBI Taxonomy" id="559131"/>
    <lineage>
        <taxon>Eukaryota</taxon>
        <taxon>Metazoa</taxon>
        <taxon>Ecdysozoa</taxon>
        <taxon>Arthropoda</taxon>
        <taxon>Hexapoda</taxon>
        <taxon>Insecta</taxon>
        <taxon>Pterygota</taxon>
        <taxon>Neoptera</taxon>
        <taxon>Endopterygota</taxon>
        <taxon>Coleoptera</taxon>
        <taxon>Polyphaga</taxon>
        <taxon>Cucujiformia</taxon>
        <taxon>Coccinelloidea</taxon>
        <taxon>Coccinellidae</taxon>
        <taxon>Scymninae</taxon>
        <taxon>Scymnini</taxon>
        <taxon>Cryptolaemus</taxon>
    </lineage>
</organism>
<protein>
    <recommendedName>
        <fullName evidence="4">T-complex-associated testis-expressed protein 1</fullName>
    </recommendedName>
</protein>
<name>A0ABD2PCM5_9CUCU</name>
<dbReference type="PANTHER" id="PTHR24114">
    <property type="entry name" value="LEUCINE RICH REPEAT FAMILY PROTEIN"/>
    <property type="match status" value="1"/>
</dbReference>
<dbReference type="InterPro" id="IPR032675">
    <property type="entry name" value="LRR_dom_sf"/>
</dbReference>
<feature type="compositionally biased region" description="Acidic residues" evidence="1">
    <location>
        <begin position="519"/>
        <end position="531"/>
    </location>
</feature>
<dbReference type="Pfam" id="PF13516">
    <property type="entry name" value="LRR_6"/>
    <property type="match status" value="1"/>
</dbReference>
<accession>A0ABD2PCM5</accession>
<comment type="caution">
    <text evidence="2">The sequence shown here is derived from an EMBL/GenBank/DDBJ whole genome shotgun (WGS) entry which is preliminary data.</text>
</comment>
<evidence type="ECO:0000256" key="1">
    <source>
        <dbReference type="SAM" id="MobiDB-lite"/>
    </source>
</evidence>
<keyword evidence="3" id="KW-1185">Reference proteome</keyword>
<dbReference type="InterPro" id="IPR001611">
    <property type="entry name" value="Leu-rich_rpt"/>
</dbReference>
<proteinExistence type="predicted"/>
<evidence type="ECO:0000313" key="3">
    <source>
        <dbReference type="Proteomes" id="UP001516400"/>
    </source>
</evidence>
<evidence type="ECO:0008006" key="4">
    <source>
        <dbReference type="Google" id="ProtNLM"/>
    </source>
</evidence>
<evidence type="ECO:0000313" key="2">
    <source>
        <dbReference type="EMBL" id="KAL3288185.1"/>
    </source>
</evidence>